<organism evidence="1 2">
    <name type="scientific">Linnemannia gamsii</name>
    <dbReference type="NCBI Taxonomy" id="64522"/>
    <lineage>
        <taxon>Eukaryota</taxon>
        <taxon>Fungi</taxon>
        <taxon>Fungi incertae sedis</taxon>
        <taxon>Mucoromycota</taxon>
        <taxon>Mortierellomycotina</taxon>
        <taxon>Mortierellomycetes</taxon>
        <taxon>Mortierellales</taxon>
        <taxon>Mortierellaceae</taxon>
        <taxon>Linnemannia</taxon>
    </lineage>
</organism>
<comment type="caution">
    <text evidence="1">The sequence shown here is derived from an EMBL/GenBank/DDBJ whole genome shotgun (WGS) entry which is preliminary data.</text>
</comment>
<evidence type="ECO:0000313" key="1">
    <source>
        <dbReference type="EMBL" id="KAG0291050.1"/>
    </source>
</evidence>
<sequence length="209" mass="24012">MRGVFVKYGHHIRSLSAYGFITIICVQAVGNCTHLRTLAVAGSYERQRFQEAHSLWEPFRYDDIRIEAQALPKTFISPNPQLEGLRFGKNFSSLRLGLQDGFILKTLTSLRNLTKLDTYFLGEGFDFKAVLEELPQVKHFAVGVANLSVPRFHRPFPHFRTMRISSSLELSHLLLLIDNIPNLDQLWIRGFQQPWESDEYTSKTCIPVS</sequence>
<reference evidence="1 2" key="1">
    <citation type="journal article" date="2020" name="Fungal Divers.">
        <title>Resolving the Mortierellaceae phylogeny through synthesis of multi-gene phylogenetics and phylogenomics.</title>
        <authorList>
            <person name="Vandepol N."/>
            <person name="Liber J."/>
            <person name="Desiro A."/>
            <person name="Na H."/>
            <person name="Kennedy M."/>
            <person name="Barry K."/>
            <person name="Grigoriev I.V."/>
            <person name="Miller A.N."/>
            <person name="O'Donnell K."/>
            <person name="Stajich J.E."/>
            <person name="Bonito G."/>
        </authorList>
    </citation>
    <scope>NUCLEOTIDE SEQUENCE [LARGE SCALE GENOMIC DNA]</scope>
    <source>
        <strain evidence="1 2">AD045</strain>
    </source>
</reference>
<proteinExistence type="predicted"/>
<dbReference type="Proteomes" id="UP001194696">
    <property type="component" value="Unassembled WGS sequence"/>
</dbReference>
<dbReference type="SUPFAM" id="SSF52047">
    <property type="entry name" value="RNI-like"/>
    <property type="match status" value="1"/>
</dbReference>
<gene>
    <name evidence="1" type="ORF">BGZ96_005550</name>
</gene>
<name>A0ABQ7K4M1_9FUNG</name>
<dbReference type="EMBL" id="JAAAIM010000261">
    <property type="protein sequence ID" value="KAG0291050.1"/>
    <property type="molecule type" value="Genomic_DNA"/>
</dbReference>
<protein>
    <submittedName>
        <fullName evidence="1">Uncharacterized protein</fullName>
    </submittedName>
</protein>
<accession>A0ABQ7K4M1</accession>
<keyword evidence="2" id="KW-1185">Reference proteome</keyword>
<evidence type="ECO:0000313" key="2">
    <source>
        <dbReference type="Proteomes" id="UP001194696"/>
    </source>
</evidence>